<feature type="transmembrane region" description="Helical" evidence="1">
    <location>
        <begin position="65"/>
        <end position="87"/>
    </location>
</feature>
<evidence type="ECO:0000313" key="2">
    <source>
        <dbReference type="EMBL" id="MEK7951688.1"/>
    </source>
</evidence>
<evidence type="ECO:0000256" key="1">
    <source>
        <dbReference type="SAM" id="Phobius"/>
    </source>
</evidence>
<keyword evidence="1" id="KW-0472">Membrane</keyword>
<evidence type="ECO:0008006" key="4">
    <source>
        <dbReference type="Google" id="ProtNLM"/>
    </source>
</evidence>
<keyword evidence="1" id="KW-0812">Transmembrane</keyword>
<name>A0ABU9AVB3_9BACT</name>
<proteinExistence type="predicted"/>
<sequence length="184" mass="20177">MTLGRWLLIGLPLVLVGGAWLYFGIDERSKPADVMLMRCTGWAYVLIGVVAVSNKKWSRVVASLAWYPLLLLVPIGTVLGILALRLLKDAPGEREEFVKRMKAIPPEEAVRIVKEEALRRFGIREDQLGVSLVGGLRIAPGEVRGFLDDLEVDYGFSLAGEVNAGTASVREMMDAVLRGREGEG</sequence>
<feature type="transmembrane region" description="Helical" evidence="1">
    <location>
        <begin position="35"/>
        <end position="53"/>
    </location>
</feature>
<gene>
    <name evidence="2" type="ORF">WKV53_14315</name>
</gene>
<accession>A0ABU9AVB3</accession>
<keyword evidence="3" id="KW-1185">Reference proteome</keyword>
<dbReference type="Proteomes" id="UP001371305">
    <property type="component" value="Unassembled WGS sequence"/>
</dbReference>
<reference evidence="2 3" key="1">
    <citation type="submission" date="2024-04" db="EMBL/GenBank/DDBJ databases">
        <title>Luteolibacter sp. isolated from soil.</title>
        <authorList>
            <person name="An J."/>
        </authorList>
    </citation>
    <scope>NUCLEOTIDE SEQUENCE [LARGE SCALE GENOMIC DNA]</scope>
    <source>
        <strain evidence="2 3">Y139</strain>
    </source>
</reference>
<evidence type="ECO:0000313" key="3">
    <source>
        <dbReference type="Proteomes" id="UP001371305"/>
    </source>
</evidence>
<protein>
    <recommendedName>
        <fullName evidence="4">Type II secretion system protein GspF domain-containing protein</fullName>
    </recommendedName>
</protein>
<feature type="transmembrane region" description="Helical" evidence="1">
    <location>
        <begin position="6"/>
        <end position="23"/>
    </location>
</feature>
<organism evidence="2 3">
    <name type="scientific">Luteolibacter soli</name>
    <dbReference type="NCBI Taxonomy" id="3135280"/>
    <lineage>
        <taxon>Bacteria</taxon>
        <taxon>Pseudomonadati</taxon>
        <taxon>Verrucomicrobiota</taxon>
        <taxon>Verrucomicrobiia</taxon>
        <taxon>Verrucomicrobiales</taxon>
        <taxon>Verrucomicrobiaceae</taxon>
        <taxon>Luteolibacter</taxon>
    </lineage>
</organism>
<comment type="caution">
    <text evidence="2">The sequence shown here is derived from an EMBL/GenBank/DDBJ whole genome shotgun (WGS) entry which is preliminary data.</text>
</comment>
<keyword evidence="1" id="KW-1133">Transmembrane helix</keyword>
<dbReference type="EMBL" id="JBBUKT010000005">
    <property type="protein sequence ID" value="MEK7951688.1"/>
    <property type="molecule type" value="Genomic_DNA"/>
</dbReference>
<dbReference type="RefSeq" id="WP_341405353.1">
    <property type="nucleotide sequence ID" value="NZ_JBBUKT010000005.1"/>
</dbReference>